<feature type="domain" description="M23ase beta-sheet core" evidence="1">
    <location>
        <begin position="96"/>
        <end position="194"/>
    </location>
</feature>
<evidence type="ECO:0000259" key="1">
    <source>
        <dbReference type="Pfam" id="PF01551"/>
    </source>
</evidence>
<organism evidence="2 3">
    <name type="scientific">Mucilaginibacter ginkgonis</name>
    <dbReference type="NCBI Taxonomy" id="2682091"/>
    <lineage>
        <taxon>Bacteria</taxon>
        <taxon>Pseudomonadati</taxon>
        <taxon>Bacteroidota</taxon>
        <taxon>Sphingobacteriia</taxon>
        <taxon>Sphingobacteriales</taxon>
        <taxon>Sphingobacteriaceae</taxon>
        <taxon>Mucilaginibacter</taxon>
    </lineage>
</organism>
<accession>A0A6I4I012</accession>
<keyword evidence="3" id="KW-1185">Reference proteome</keyword>
<name>A0A6I4I012_9SPHI</name>
<dbReference type="Gene3D" id="2.70.70.10">
    <property type="entry name" value="Glucose Permease (Domain IIA)"/>
    <property type="match status" value="1"/>
</dbReference>
<dbReference type="AlphaFoldDB" id="A0A6I4I012"/>
<dbReference type="Pfam" id="PF01551">
    <property type="entry name" value="Peptidase_M23"/>
    <property type="match status" value="1"/>
</dbReference>
<evidence type="ECO:0000313" key="2">
    <source>
        <dbReference type="EMBL" id="QQL49024.1"/>
    </source>
</evidence>
<dbReference type="EMBL" id="CP066775">
    <property type="protein sequence ID" value="QQL49024.1"/>
    <property type="molecule type" value="Genomic_DNA"/>
</dbReference>
<dbReference type="InterPro" id="IPR016047">
    <property type="entry name" value="M23ase_b-sheet_dom"/>
</dbReference>
<dbReference type="InterPro" id="IPR050570">
    <property type="entry name" value="Cell_wall_metabolism_enzyme"/>
</dbReference>
<dbReference type="PANTHER" id="PTHR21666">
    <property type="entry name" value="PEPTIDASE-RELATED"/>
    <property type="match status" value="1"/>
</dbReference>
<dbReference type="KEGG" id="mgik:GO620_012655"/>
<dbReference type="Proteomes" id="UP000429232">
    <property type="component" value="Chromosome"/>
</dbReference>
<sequence>MNRMSQLAYYVGANPSAVSKVVEFNEGIDKFFCFDFTADNKDLDTVDFGDQASFTHYIDHTLQKHDCRFGIGGYMEHRAIYKRSALFNTEEEPRRLHLGIDFWAPAGTAVYSPLDGKVHSFADNNHFGDYGPTIILEHCLDGLTVYSLYGHLSRKSLDGLHQGKTISSGQKIATLGEWAENGSWPPHLHFQLMFDMQGMAGDFPGVGRFSEKEIQQQNIPDPAIILQIPQATIMR</sequence>
<evidence type="ECO:0000313" key="3">
    <source>
        <dbReference type="Proteomes" id="UP000429232"/>
    </source>
</evidence>
<dbReference type="InterPro" id="IPR011055">
    <property type="entry name" value="Dup_hybrid_motif"/>
</dbReference>
<protein>
    <submittedName>
        <fullName evidence="2">Peptidoglycan DD-metalloendopeptidase family protein</fullName>
    </submittedName>
</protein>
<dbReference type="CDD" id="cd12797">
    <property type="entry name" value="M23_peptidase"/>
    <property type="match status" value="1"/>
</dbReference>
<proteinExistence type="predicted"/>
<dbReference type="SUPFAM" id="SSF51261">
    <property type="entry name" value="Duplicated hybrid motif"/>
    <property type="match status" value="1"/>
</dbReference>
<dbReference type="GO" id="GO:0004222">
    <property type="term" value="F:metalloendopeptidase activity"/>
    <property type="evidence" value="ECO:0007669"/>
    <property type="project" value="TreeGrafter"/>
</dbReference>
<gene>
    <name evidence="2" type="ORF">GO620_012655</name>
</gene>
<reference evidence="2 3" key="1">
    <citation type="submission" date="2020-12" db="EMBL/GenBank/DDBJ databases">
        <title>HMF7856_wgs.fasta genome submission.</title>
        <authorList>
            <person name="Kang H."/>
            <person name="Kim H."/>
            <person name="Joh K."/>
        </authorList>
    </citation>
    <scope>NUCLEOTIDE SEQUENCE [LARGE SCALE GENOMIC DNA]</scope>
    <source>
        <strain evidence="2 3">HMF7856</strain>
    </source>
</reference>
<dbReference type="PANTHER" id="PTHR21666:SF270">
    <property type="entry name" value="MUREIN HYDROLASE ACTIVATOR ENVC"/>
    <property type="match status" value="1"/>
</dbReference>